<gene>
    <name evidence="2" type="ORF">FAM09_02965</name>
</gene>
<feature type="domain" description="Fibronectin type-III" evidence="1">
    <location>
        <begin position="117"/>
        <end position="204"/>
    </location>
</feature>
<dbReference type="Gene3D" id="2.60.40.10">
    <property type="entry name" value="Immunoglobulins"/>
    <property type="match status" value="1"/>
</dbReference>
<protein>
    <recommendedName>
        <fullName evidence="1">Fibronectin type-III domain-containing protein</fullName>
    </recommendedName>
</protein>
<evidence type="ECO:0000313" key="3">
    <source>
        <dbReference type="Proteomes" id="UP000306918"/>
    </source>
</evidence>
<comment type="caution">
    <text evidence="2">The sequence shown here is derived from an EMBL/GenBank/DDBJ whole genome shotgun (WGS) entry which is preliminary data.</text>
</comment>
<dbReference type="RefSeq" id="WP_136575584.1">
    <property type="nucleotide sequence ID" value="NZ_STFF01000001.1"/>
</dbReference>
<evidence type="ECO:0000313" key="2">
    <source>
        <dbReference type="EMBL" id="THU41094.1"/>
    </source>
</evidence>
<accession>A0A4S8I2V7</accession>
<keyword evidence="3" id="KW-1185">Reference proteome</keyword>
<dbReference type="CDD" id="cd00063">
    <property type="entry name" value="FN3"/>
    <property type="match status" value="1"/>
</dbReference>
<reference evidence="2 3" key="1">
    <citation type="submission" date="2019-04" db="EMBL/GenBank/DDBJ databases">
        <title>Niastella caeni sp. nov., isolated from activated sludge.</title>
        <authorList>
            <person name="Sheng M."/>
        </authorList>
    </citation>
    <scope>NUCLEOTIDE SEQUENCE [LARGE SCALE GENOMIC DNA]</scope>
    <source>
        <strain evidence="2 3">HX-2-15</strain>
    </source>
</reference>
<dbReference type="SMART" id="SM00060">
    <property type="entry name" value="FN3"/>
    <property type="match status" value="1"/>
</dbReference>
<dbReference type="PROSITE" id="PS50853">
    <property type="entry name" value="FN3"/>
    <property type="match status" value="1"/>
</dbReference>
<dbReference type="EMBL" id="STFF01000001">
    <property type="protein sequence ID" value="THU41094.1"/>
    <property type="molecule type" value="Genomic_DNA"/>
</dbReference>
<name>A0A4S8I2V7_9BACT</name>
<organism evidence="2 3">
    <name type="scientific">Niastella caeni</name>
    <dbReference type="NCBI Taxonomy" id="2569763"/>
    <lineage>
        <taxon>Bacteria</taxon>
        <taxon>Pseudomonadati</taxon>
        <taxon>Bacteroidota</taxon>
        <taxon>Chitinophagia</taxon>
        <taxon>Chitinophagales</taxon>
        <taxon>Chitinophagaceae</taxon>
        <taxon>Niastella</taxon>
    </lineage>
</organism>
<dbReference type="Proteomes" id="UP000306918">
    <property type="component" value="Unassembled WGS sequence"/>
</dbReference>
<dbReference type="SUPFAM" id="SSF49265">
    <property type="entry name" value="Fibronectin type III"/>
    <property type="match status" value="1"/>
</dbReference>
<dbReference type="InterPro" id="IPR013783">
    <property type="entry name" value="Ig-like_fold"/>
</dbReference>
<dbReference type="AlphaFoldDB" id="A0A4S8I2V7"/>
<evidence type="ECO:0000259" key="1">
    <source>
        <dbReference type="PROSITE" id="PS50853"/>
    </source>
</evidence>
<dbReference type="OrthoDB" id="660386at2"/>
<proteinExistence type="predicted"/>
<dbReference type="InterPro" id="IPR036116">
    <property type="entry name" value="FN3_sf"/>
</dbReference>
<dbReference type="InterPro" id="IPR003961">
    <property type="entry name" value="FN3_dom"/>
</dbReference>
<sequence length="204" mass="22837">MSNKVNTSFNRGRDGDLVNESYVVIDNMTDNTYFPNPNPTVAVLKQATQEYQQSLYDASGRDQKLVAIKDNKRTVLRAVLTQLAEYVNSVANGNREILLSSGFKLTKNRGEADDLRPIGDLEVRTDAPEQATVRIKRVPGAKAYVYEYTTGVVTNESIWIARTITEPSYTFRGLQSGVKYSFRVIAIGRGEKSVFSPILSRFIQ</sequence>